<evidence type="ECO:0000259" key="6">
    <source>
        <dbReference type="PROSITE" id="PS50011"/>
    </source>
</evidence>
<reference evidence="7 8" key="1">
    <citation type="journal article" date="2011" name="Nat. Genet.">
        <title>The genome of the mesopolyploid crop species Brassica rapa.</title>
        <authorList>
            <consortium name="Brassica rapa Genome Sequencing Project Consortium"/>
            <person name="Wang X."/>
            <person name="Wang H."/>
            <person name="Wang J."/>
            <person name="Sun R."/>
            <person name="Wu J."/>
            <person name="Liu S."/>
            <person name="Bai Y."/>
            <person name="Mun J.H."/>
            <person name="Bancroft I."/>
            <person name="Cheng F."/>
            <person name="Huang S."/>
            <person name="Li X."/>
            <person name="Hua W."/>
            <person name="Wang J."/>
            <person name="Wang X."/>
            <person name="Freeling M."/>
            <person name="Pires J.C."/>
            <person name="Paterson A.H."/>
            <person name="Chalhoub B."/>
            <person name="Wang B."/>
            <person name="Hayward A."/>
            <person name="Sharpe A.G."/>
            <person name="Park B.S."/>
            <person name="Weisshaar B."/>
            <person name="Liu B."/>
            <person name="Li B."/>
            <person name="Liu B."/>
            <person name="Tong C."/>
            <person name="Song C."/>
            <person name="Duran C."/>
            <person name="Peng C."/>
            <person name="Geng C."/>
            <person name="Koh C."/>
            <person name="Lin C."/>
            <person name="Edwards D."/>
            <person name="Mu D."/>
            <person name="Shen D."/>
            <person name="Soumpourou E."/>
            <person name="Li F."/>
            <person name="Fraser F."/>
            <person name="Conant G."/>
            <person name="Lassalle G."/>
            <person name="King G.J."/>
            <person name="Bonnema G."/>
            <person name="Tang H."/>
            <person name="Wang H."/>
            <person name="Belcram H."/>
            <person name="Zhou H."/>
            <person name="Hirakawa H."/>
            <person name="Abe H."/>
            <person name="Guo H."/>
            <person name="Wang H."/>
            <person name="Jin H."/>
            <person name="Parkin I.A."/>
            <person name="Batley J."/>
            <person name="Kim J.S."/>
            <person name="Just J."/>
            <person name="Li J."/>
            <person name="Xu J."/>
            <person name="Deng J."/>
            <person name="Kim J.A."/>
            <person name="Li J."/>
            <person name="Yu J."/>
            <person name="Meng J."/>
            <person name="Wang J."/>
            <person name="Min J."/>
            <person name="Poulain J."/>
            <person name="Wang J."/>
            <person name="Hatakeyama K."/>
            <person name="Wu K."/>
            <person name="Wang L."/>
            <person name="Fang L."/>
            <person name="Trick M."/>
            <person name="Links M.G."/>
            <person name="Zhao M."/>
            <person name="Jin M."/>
            <person name="Ramchiary N."/>
            <person name="Drou N."/>
            <person name="Berkman P.J."/>
            <person name="Cai Q."/>
            <person name="Huang Q."/>
            <person name="Li R."/>
            <person name="Tabata S."/>
            <person name="Cheng S."/>
            <person name="Zhang S."/>
            <person name="Zhang S."/>
            <person name="Huang S."/>
            <person name="Sato S."/>
            <person name="Sun S."/>
            <person name="Kwon S.J."/>
            <person name="Choi S.R."/>
            <person name="Lee T.H."/>
            <person name="Fan W."/>
            <person name="Zhao X."/>
            <person name="Tan X."/>
            <person name="Xu X."/>
            <person name="Wang Y."/>
            <person name="Qiu Y."/>
            <person name="Yin Y."/>
            <person name="Li Y."/>
            <person name="Du Y."/>
            <person name="Liao Y."/>
            <person name="Lim Y."/>
            <person name="Narusaka Y."/>
            <person name="Wang Y."/>
            <person name="Wang Z."/>
            <person name="Li Z."/>
            <person name="Wang Z."/>
            <person name="Xiong Z."/>
            <person name="Zhang Z."/>
        </authorList>
    </citation>
    <scope>NUCLEOTIDE SEQUENCE [LARGE SCALE GENOMIC DNA]</scope>
    <source>
        <strain evidence="7 8">cv. Chiifu-401-42</strain>
    </source>
</reference>
<dbReference type="InterPro" id="IPR011009">
    <property type="entry name" value="Kinase-like_dom_sf"/>
</dbReference>
<dbReference type="PROSITE" id="PS50011">
    <property type="entry name" value="PROTEIN_KINASE_DOM"/>
    <property type="match status" value="1"/>
</dbReference>
<dbReference type="SUPFAM" id="SSF56112">
    <property type="entry name" value="Protein kinase-like (PK-like)"/>
    <property type="match status" value="1"/>
</dbReference>
<evidence type="ECO:0000313" key="8">
    <source>
        <dbReference type="Proteomes" id="UP000011750"/>
    </source>
</evidence>
<dbReference type="InterPro" id="IPR000719">
    <property type="entry name" value="Prot_kinase_dom"/>
</dbReference>
<evidence type="ECO:0000256" key="4">
    <source>
        <dbReference type="ARBA" id="ARBA00023288"/>
    </source>
</evidence>
<organism evidence="7 8">
    <name type="scientific">Brassica campestris</name>
    <name type="common">Field mustard</name>
    <dbReference type="NCBI Taxonomy" id="3711"/>
    <lineage>
        <taxon>Eukaryota</taxon>
        <taxon>Viridiplantae</taxon>
        <taxon>Streptophyta</taxon>
        <taxon>Embryophyta</taxon>
        <taxon>Tracheophyta</taxon>
        <taxon>Spermatophyta</taxon>
        <taxon>Magnoliopsida</taxon>
        <taxon>eudicotyledons</taxon>
        <taxon>Gunneridae</taxon>
        <taxon>Pentapetalae</taxon>
        <taxon>rosids</taxon>
        <taxon>malvids</taxon>
        <taxon>Brassicales</taxon>
        <taxon>Brassicaceae</taxon>
        <taxon>Brassiceae</taxon>
        <taxon>Brassica</taxon>
    </lineage>
</organism>
<evidence type="ECO:0000256" key="5">
    <source>
        <dbReference type="SAM" id="MobiDB-lite"/>
    </source>
</evidence>
<keyword evidence="2" id="KW-0808">Transferase</keyword>
<dbReference type="HOGENOM" id="CLU_1580741_0_0_1"/>
<dbReference type="AlphaFoldDB" id="M4CRT9"/>
<evidence type="ECO:0000313" key="7">
    <source>
        <dbReference type="EnsemblPlants" id="Bra006931.1-P"/>
    </source>
</evidence>
<feature type="region of interest" description="Disordered" evidence="5">
    <location>
        <begin position="1"/>
        <end position="20"/>
    </location>
</feature>
<dbReference type="Proteomes" id="UP000011750">
    <property type="component" value="Chromosome A09"/>
</dbReference>
<accession>M4CRT9</accession>
<keyword evidence="2" id="KW-0418">Kinase</keyword>
<proteinExistence type="predicted"/>
<dbReference type="STRING" id="51351.M4CRT9"/>
<dbReference type="EnsemblPlants" id="Bra006931.1">
    <property type="protein sequence ID" value="Bra006931.1-P"/>
    <property type="gene ID" value="Bra006931"/>
</dbReference>
<dbReference type="GO" id="GO:0004674">
    <property type="term" value="F:protein serine/threonine kinase activity"/>
    <property type="evidence" value="ECO:0007669"/>
    <property type="project" value="UniProtKB-KW"/>
</dbReference>
<sequence length="169" mass="18621">MELPSPSWDAGNKSSTPPSLISDPSGFRLLDWKVTFNWALRVYSVHRISGIISPAVPHTRQTLIQTPTSRAPPVPTERGDDAKPFAPMVVTVLKHIARSPVADMRFHDSTSLVTNGYWAPEYVNNGDELTLKYDIYSFGVVMLELITGCKPIEDSSLGPQRTLEHSSGS</sequence>
<reference evidence="7" key="3">
    <citation type="submission" date="2023-03" db="UniProtKB">
        <authorList>
            <consortium name="EnsemblPlants"/>
        </authorList>
    </citation>
    <scope>IDENTIFICATION</scope>
    <source>
        <strain evidence="7">cv. Chiifu-401-42</strain>
    </source>
</reference>
<dbReference type="InParanoid" id="M4CRT9"/>
<dbReference type="GO" id="GO:0005524">
    <property type="term" value="F:ATP binding"/>
    <property type="evidence" value="ECO:0007669"/>
    <property type="project" value="InterPro"/>
</dbReference>
<evidence type="ECO:0000256" key="1">
    <source>
        <dbReference type="ARBA" id="ARBA00004193"/>
    </source>
</evidence>
<dbReference type="InterPro" id="IPR001245">
    <property type="entry name" value="Ser-Thr/Tyr_kinase_cat_dom"/>
</dbReference>
<keyword evidence="8" id="KW-1185">Reference proteome</keyword>
<reference evidence="7 8" key="2">
    <citation type="journal article" date="2018" name="Hortic Res">
        <title>Improved Brassica rapa reference genome by single-molecule sequencing and chromosome conformation capture technologies.</title>
        <authorList>
            <person name="Zhang L."/>
            <person name="Cai X."/>
            <person name="Wu J."/>
            <person name="Liu M."/>
            <person name="Grob S."/>
            <person name="Cheng F."/>
            <person name="Liang J."/>
            <person name="Cai C."/>
            <person name="Liu Z."/>
            <person name="Liu B."/>
            <person name="Wang F."/>
            <person name="Li S."/>
            <person name="Liu F."/>
            <person name="Li X."/>
            <person name="Cheng L."/>
            <person name="Yang W."/>
            <person name="Li M.H."/>
            <person name="Grossniklaus U."/>
            <person name="Zheng H."/>
            <person name="Wang X."/>
        </authorList>
    </citation>
    <scope>NUCLEOTIDE SEQUENCE [LARGE SCALE GENOMIC DNA]</scope>
    <source>
        <strain evidence="7 8">cv. Chiifu-401-42</strain>
    </source>
</reference>
<dbReference type="GO" id="GO:0005886">
    <property type="term" value="C:plasma membrane"/>
    <property type="evidence" value="ECO:0000318"/>
    <property type="project" value="GO_Central"/>
</dbReference>
<dbReference type="Pfam" id="PF07714">
    <property type="entry name" value="PK_Tyr_Ser-Thr"/>
    <property type="match status" value="1"/>
</dbReference>
<dbReference type="Gramene" id="Bra006931.1">
    <property type="protein sequence ID" value="Bra006931.1-P"/>
    <property type="gene ID" value="Bra006931"/>
</dbReference>
<feature type="domain" description="Protein kinase" evidence="6">
    <location>
        <begin position="1"/>
        <end position="169"/>
    </location>
</feature>
<keyword evidence="4" id="KW-0449">Lipoprotein</keyword>
<dbReference type="GO" id="GO:0004672">
    <property type="term" value="F:protein kinase activity"/>
    <property type="evidence" value="ECO:0000318"/>
    <property type="project" value="GO_Central"/>
</dbReference>
<protein>
    <recommendedName>
        <fullName evidence="6">Protein kinase domain-containing protein</fullName>
    </recommendedName>
</protein>
<dbReference type="Gene3D" id="1.10.510.10">
    <property type="entry name" value="Transferase(Phosphotransferase) domain 1"/>
    <property type="match status" value="1"/>
</dbReference>
<name>M4CRT9_BRACM</name>
<dbReference type="PANTHER" id="PTHR47985">
    <property type="entry name" value="OS07G0668900 PROTEIN"/>
    <property type="match status" value="1"/>
</dbReference>
<evidence type="ECO:0000256" key="3">
    <source>
        <dbReference type="ARBA" id="ARBA00023136"/>
    </source>
</evidence>
<keyword evidence="3" id="KW-0472">Membrane</keyword>
<dbReference type="PANTHER" id="PTHR47985:SF15">
    <property type="entry name" value="PROTEIN KINASE DOMAIN-CONTAINING PROTEIN"/>
    <property type="match status" value="1"/>
</dbReference>
<comment type="subcellular location">
    <subcellularLocation>
        <location evidence="1">Cell membrane</location>
        <topology evidence="1">Lipid-anchor</topology>
    </subcellularLocation>
</comment>
<keyword evidence="2" id="KW-0723">Serine/threonine-protein kinase</keyword>
<evidence type="ECO:0000256" key="2">
    <source>
        <dbReference type="ARBA" id="ARBA00022527"/>
    </source>
</evidence>